<dbReference type="Proteomes" id="UP000095419">
    <property type="component" value="Unassembled WGS sequence"/>
</dbReference>
<protein>
    <submittedName>
        <fullName evidence="1">Uncharacterized protein</fullName>
    </submittedName>
</protein>
<reference evidence="1 2" key="1">
    <citation type="submission" date="2015-09" db="EMBL/GenBank/DDBJ databases">
        <authorList>
            <consortium name="Pathogen Informatics"/>
        </authorList>
    </citation>
    <scope>NUCLEOTIDE SEQUENCE [LARGE SCALE GENOMIC DNA]</scope>
    <source>
        <strain evidence="1 2">2789STDY5608791</strain>
    </source>
</reference>
<organism evidence="1 2">
    <name type="scientific">Bacteroides uniformis</name>
    <dbReference type="NCBI Taxonomy" id="820"/>
    <lineage>
        <taxon>Bacteria</taxon>
        <taxon>Pseudomonadati</taxon>
        <taxon>Bacteroidota</taxon>
        <taxon>Bacteroidia</taxon>
        <taxon>Bacteroidales</taxon>
        <taxon>Bacteroidaceae</taxon>
        <taxon>Bacteroides</taxon>
    </lineage>
</organism>
<gene>
    <name evidence="1" type="ORF">ERS417307_01768</name>
</gene>
<proteinExistence type="predicted"/>
<accession>A0A174F9S9</accession>
<dbReference type="AlphaFoldDB" id="A0A174F9S9"/>
<sequence>MQIKNCAVYLTTNILINTQKSVFCIHFNQPKALYEQCLEEALQAYPN</sequence>
<evidence type="ECO:0000313" key="2">
    <source>
        <dbReference type="Proteomes" id="UP000095419"/>
    </source>
</evidence>
<name>A0A174F9S9_BACUN</name>
<dbReference type="EMBL" id="CYZF01000004">
    <property type="protein sequence ID" value="CUO46317.1"/>
    <property type="molecule type" value="Genomic_DNA"/>
</dbReference>
<evidence type="ECO:0000313" key="1">
    <source>
        <dbReference type="EMBL" id="CUO46317.1"/>
    </source>
</evidence>